<proteinExistence type="predicted"/>
<organism evidence="1">
    <name type="scientific">marine sediment metagenome</name>
    <dbReference type="NCBI Taxonomy" id="412755"/>
    <lineage>
        <taxon>unclassified sequences</taxon>
        <taxon>metagenomes</taxon>
        <taxon>ecological metagenomes</taxon>
    </lineage>
</organism>
<evidence type="ECO:0000313" key="1">
    <source>
        <dbReference type="EMBL" id="KKM15733.1"/>
    </source>
</evidence>
<dbReference type="AlphaFoldDB" id="A0A0F9K0R6"/>
<name>A0A0F9K0R6_9ZZZZ</name>
<accession>A0A0F9K0R6</accession>
<feature type="non-terminal residue" evidence="1">
    <location>
        <position position="57"/>
    </location>
</feature>
<gene>
    <name evidence="1" type="ORF">LCGC14_1693010</name>
</gene>
<protein>
    <submittedName>
        <fullName evidence="1">Uncharacterized protein</fullName>
    </submittedName>
</protein>
<sequence length="57" mass="6278">MSDFPNYVAGRRVPNNARQLQNVADAAEGFANLQVQAPLTMTRHGRIATLGIRKQRG</sequence>
<dbReference type="EMBL" id="LAZR01014833">
    <property type="protein sequence ID" value="KKM15733.1"/>
    <property type="molecule type" value="Genomic_DNA"/>
</dbReference>
<reference evidence="1" key="1">
    <citation type="journal article" date="2015" name="Nature">
        <title>Complex archaea that bridge the gap between prokaryotes and eukaryotes.</title>
        <authorList>
            <person name="Spang A."/>
            <person name="Saw J.H."/>
            <person name="Jorgensen S.L."/>
            <person name="Zaremba-Niedzwiedzka K."/>
            <person name="Martijn J."/>
            <person name="Lind A.E."/>
            <person name="van Eijk R."/>
            <person name="Schleper C."/>
            <person name="Guy L."/>
            <person name="Ettema T.J."/>
        </authorList>
    </citation>
    <scope>NUCLEOTIDE SEQUENCE</scope>
</reference>
<comment type="caution">
    <text evidence="1">The sequence shown here is derived from an EMBL/GenBank/DDBJ whole genome shotgun (WGS) entry which is preliminary data.</text>
</comment>